<accession>A0A974XIE6</accession>
<dbReference type="GO" id="GO:0006285">
    <property type="term" value="P:base-excision repair, AP site formation"/>
    <property type="evidence" value="ECO:0007669"/>
    <property type="project" value="TreeGrafter"/>
</dbReference>
<keyword evidence="11" id="KW-0010">Activator</keyword>
<evidence type="ECO:0000256" key="8">
    <source>
        <dbReference type="ARBA" id="ARBA00022833"/>
    </source>
</evidence>
<keyword evidence="16" id="KW-1185">Reference proteome</keyword>
<evidence type="ECO:0000256" key="1">
    <source>
        <dbReference type="ARBA" id="ARBA00000086"/>
    </source>
</evidence>
<dbReference type="InterPro" id="IPR011257">
    <property type="entry name" value="DNA_glycosylase"/>
</dbReference>
<protein>
    <recommendedName>
        <fullName evidence="3">DNA-3-methyladenine glycosylase II</fullName>
        <ecNumber evidence="3">3.2.2.21</ecNumber>
    </recommendedName>
</protein>
<proteinExistence type="predicted"/>
<dbReference type="Pfam" id="PF06029">
    <property type="entry name" value="AlkA_N"/>
    <property type="match status" value="1"/>
</dbReference>
<evidence type="ECO:0000256" key="5">
    <source>
        <dbReference type="ARBA" id="ARBA00022679"/>
    </source>
</evidence>
<dbReference type="PANTHER" id="PTHR43003:SF13">
    <property type="entry name" value="DNA-3-METHYLADENINE GLYCOSYLASE 2"/>
    <property type="match status" value="1"/>
</dbReference>
<evidence type="ECO:0000313" key="16">
    <source>
        <dbReference type="Proteomes" id="UP000663281"/>
    </source>
</evidence>
<dbReference type="GO" id="GO:0008725">
    <property type="term" value="F:DNA-3-methyladenine glycosylase activity"/>
    <property type="evidence" value="ECO:0007669"/>
    <property type="project" value="TreeGrafter"/>
</dbReference>
<evidence type="ECO:0000256" key="6">
    <source>
        <dbReference type="ARBA" id="ARBA00022723"/>
    </source>
</evidence>
<dbReference type="GO" id="GO:0006307">
    <property type="term" value="P:DNA alkylation repair"/>
    <property type="evidence" value="ECO:0007669"/>
    <property type="project" value="TreeGrafter"/>
</dbReference>
<dbReference type="GO" id="GO:0032993">
    <property type="term" value="C:protein-DNA complex"/>
    <property type="evidence" value="ECO:0007669"/>
    <property type="project" value="TreeGrafter"/>
</dbReference>
<dbReference type="SMART" id="SM00342">
    <property type="entry name" value="HTH_ARAC"/>
    <property type="match status" value="1"/>
</dbReference>
<dbReference type="GO" id="GO:0008270">
    <property type="term" value="F:zinc ion binding"/>
    <property type="evidence" value="ECO:0007669"/>
    <property type="project" value="InterPro"/>
</dbReference>
<dbReference type="Pfam" id="PF02805">
    <property type="entry name" value="Ada_Zn_binding"/>
    <property type="match status" value="1"/>
</dbReference>
<dbReference type="InterPro" id="IPR010316">
    <property type="entry name" value="AlkA_N"/>
</dbReference>
<comment type="cofactor">
    <cofactor evidence="2">
        <name>Zn(2+)</name>
        <dbReference type="ChEBI" id="CHEBI:29105"/>
    </cofactor>
</comment>
<name>A0A974XIE6_9GAMM</name>
<dbReference type="GO" id="GO:0008168">
    <property type="term" value="F:methyltransferase activity"/>
    <property type="evidence" value="ECO:0007669"/>
    <property type="project" value="UniProtKB-KW"/>
</dbReference>
<organism evidence="15 16">
    <name type="scientific">Shewanella cyperi</name>
    <dbReference type="NCBI Taxonomy" id="2814292"/>
    <lineage>
        <taxon>Bacteria</taxon>
        <taxon>Pseudomonadati</taxon>
        <taxon>Pseudomonadota</taxon>
        <taxon>Gammaproteobacteria</taxon>
        <taxon>Alteromonadales</taxon>
        <taxon>Shewanellaceae</taxon>
        <taxon>Shewanella</taxon>
    </lineage>
</organism>
<evidence type="ECO:0000256" key="2">
    <source>
        <dbReference type="ARBA" id="ARBA00001947"/>
    </source>
</evidence>
<sequence length="480" mass="53274">MPNIPTPQACREARLSRDARFDGLFFVGVLTTGIYCRPVCPAVAPKEENVRYFASAQAAAHAGLRPCLRCRPESAPGSFAWKGTGTTLERALKLIDQGLLNDGGDNQAMEHLAERLGISSRYLRRLFQEQLGLSPKQYADYQRLLFAKQLLHQTDMKITDVAMAAGFGSLRRFNEVFRDTLQLTPSQLRHKRSVQAQTCLLLNYRPPYDAQAMLAFFRLRAVDGMEWFTSQEGEPCYGRTLRLNGLLAWFEACHEPEQHRFRVRIGLADGSDMSQLRPFVMAIRRILDLDADMDSVARRLPLGLVTEGKALPRLPGAGSMFEAACRAILGQQVSVKQATQLLGRLVRECGERRTVAGRELWFFPAAGALAQATLDELRMPGSRKEALRALGARLDAEPDTGADAMLAIKGIGPWTVNYARMRGEGDPNVLLVGDLVVRKRLQAVSQRQGETIDTDALAKQVAPWGSYLTLALWAMEDSPS</sequence>
<keyword evidence="10" id="KW-0238">DNA-binding</keyword>
<evidence type="ECO:0000256" key="11">
    <source>
        <dbReference type="ARBA" id="ARBA00023159"/>
    </source>
</evidence>
<evidence type="ECO:0000256" key="12">
    <source>
        <dbReference type="ARBA" id="ARBA00023163"/>
    </source>
</evidence>
<dbReference type="AlphaFoldDB" id="A0A974XIE6"/>
<keyword evidence="4" id="KW-0489">Methyltransferase</keyword>
<dbReference type="InterPro" id="IPR018060">
    <property type="entry name" value="HTH_AraC"/>
</dbReference>
<evidence type="ECO:0000313" key="15">
    <source>
        <dbReference type="EMBL" id="QSX28874.1"/>
    </source>
</evidence>
<dbReference type="InterPro" id="IPR035451">
    <property type="entry name" value="Ada-like_dom_sf"/>
</dbReference>
<dbReference type="InterPro" id="IPR004026">
    <property type="entry name" value="Ada_DNA_repair_Zn-bd"/>
</dbReference>
<evidence type="ECO:0000256" key="9">
    <source>
        <dbReference type="ARBA" id="ARBA00023015"/>
    </source>
</evidence>
<evidence type="ECO:0000256" key="13">
    <source>
        <dbReference type="ARBA" id="ARBA00023204"/>
    </source>
</evidence>
<keyword evidence="5" id="KW-0808">Transferase</keyword>
<keyword evidence="12" id="KW-0804">Transcription</keyword>
<dbReference type="InterPro" id="IPR018062">
    <property type="entry name" value="HTH_AraC-typ_CS"/>
</dbReference>
<dbReference type="GO" id="GO:0032259">
    <property type="term" value="P:methylation"/>
    <property type="evidence" value="ECO:0007669"/>
    <property type="project" value="UniProtKB-KW"/>
</dbReference>
<dbReference type="InterPro" id="IPR003265">
    <property type="entry name" value="HhH-GPD_domain"/>
</dbReference>
<keyword evidence="6" id="KW-0479">Metal-binding</keyword>
<dbReference type="Gene3D" id="3.40.10.10">
    <property type="entry name" value="DNA Methylphosphotriester Repair Domain"/>
    <property type="match status" value="1"/>
</dbReference>
<dbReference type="GO" id="GO:0005737">
    <property type="term" value="C:cytoplasm"/>
    <property type="evidence" value="ECO:0007669"/>
    <property type="project" value="TreeGrafter"/>
</dbReference>
<reference evidence="15 16" key="1">
    <citation type="submission" date="2021-03" db="EMBL/GenBank/DDBJ databases">
        <title>Novel species identification of genus Shewanella.</title>
        <authorList>
            <person name="Liu G."/>
            <person name="Zhang Q."/>
        </authorList>
    </citation>
    <scope>NUCLEOTIDE SEQUENCE [LARGE SCALE GENOMIC DNA]</scope>
    <source>
        <strain evidence="15 16">FJAT-53726</strain>
    </source>
</reference>
<dbReference type="InterPro" id="IPR009057">
    <property type="entry name" value="Homeodomain-like_sf"/>
</dbReference>
<evidence type="ECO:0000256" key="3">
    <source>
        <dbReference type="ARBA" id="ARBA00012000"/>
    </source>
</evidence>
<dbReference type="GO" id="GO:0043565">
    <property type="term" value="F:sequence-specific DNA binding"/>
    <property type="evidence" value="ECO:0007669"/>
    <property type="project" value="InterPro"/>
</dbReference>
<keyword evidence="8" id="KW-0862">Zinc</keyword>
<evidence type="ECO:0000256" key="7">
    <source>
        <dbReference type="ARBA" id="ARBA00022763"/>
    </source>
</evidence>
<dbReference type="GO" id="GO:0043916">
    <property type="term" value="F:DNA-7-methylguanine glycosylase activity"/>
    <property type="evidence" value="ECO:0007669"/>
    <property type="project" value="TreeGrafter"/>
</dbReference>
<gene>
    <name evidence="15" type="ORF">JYB88_11395</name>
</gene>
<dbReference type="SMART" id="SM00478">
    <property type="entry name" value="ENDO3c"/>
    <property type="match status" value="1"/>
</dbReference>
<dbReference type="Proteomes" id="UP000663281">
    <property type="component" value="Chromosome"/>
</dbReference>
<feature type="domain" description="HTH araC/xylS-type" evidence="14">
    <location>
        <begin position="89"/>
        <end position="191"/>
    </location>
</feature>
<dbReference type="SUPFAM" id="SSF48150">
    <property type="entry name" value="DNA-glycosylase"/>
    <property type="match status" value="1"/>
</dbReference>
<dbReference type="InterPro" id="IPR037046">
    <property type="entry name" value="AlkA_N_sf"/>
</dbReference>
<dbReference type="Gene3D" id="3.30.310.20">
    <property type="entry name" value="DNA-3-methyladenine glycosylase AlkA, N-terminal domain"/>
    <property type="match status" value="1"/>
</dbReference>
<dbReference type="SMART" id="SM01009">
    <property type="entry name" value="AlkA_N"/>
    <property type="match status" value="1"/>
</dbReference>
<dbReference type="GO" id="GO:0032131">
    <property type="term" value="F:alkylated DNA binding"/>
    <property type="evidence" value="ECO:0007669"/>
    <property type="project" value="TreeGrafter"/>
</dbReference>
<dbReference type="SUPFAM" id="SSF55945">
    <property type="entry name" value="TATA-box binding protein-like"/>
    <property type="match status" value="1"/>
</dbReference>
<dbReference type="SUPFAM" id="SSF46689">
    <property type="entry name" value="Homeodomain-like"/>
    <property type="match status" value="2"/>
</dbReference>
<dbReference type="RefSeq" id="WP_207324198.1">
    <property type="nucleotide sequence ID" value="NZ_CP071504.1"/>
</dbReference>
<dbReference type="PANTHER" id="PTHR43003">
    <property type="entry name" value="DNA-3-METHYLADENINE GLYCOSYLASE"/>
    <property type="match status" value="1"/>
</dbReference>
<evidence type="ECO:0000256" key="4">
    <source>
        <dbReference type="ARBA" id="ARBA00022603"/>
    </source>
</evidence>
<dbReference type="SUPFAM" id="SSF57884">
    <property type="entry name" value="Ada DNA repair protein, N-terminal domain (N-Ada 10)"/>
    <property type="match status" value="1"/>
</dbReference>
<dbReference type="PROSITE" id="PS01124">
    <property type="entry name" value="HTH_ARAC_FAMILY_2"/>
    <property type="match status" value="1"/>
</dbReference>
<keyword evidence="9" id="KW-0805">Transcription regulation</keyword>
<dbReference type="KEGG" id="scyp:JYB88_11395"/>
<dbReference type="Pfam" id="PF12833">
    <property type="entry name" value="HTH_18"/>
    <property type="match status" value="1"/>
</dbReference>
<dbReference type="Gene3D" id="1.10.340.30">
    <property type="entry name" value="Hypothetical protein, domain 2"/>
    <property type="match status" value="1"/>
</dbReference>
<keyword evidence="7" id="KW-0227">DNA damage</keyword>
<comment type="catalytic activity">
    <reaction evidence="1">
        <text>Hydrolysis of alkylated DNA, releasing 3-methyladenine, 3-methylguanine, 7-methylguanine and 7-methyladenine.</text>
        <dbReference type="EC" id="3.2.2.21"/>
    </reaction>
</comment>
<evidence type="ECO:0000259" key="14">
    <source>
        <dbReference type="PROSITE" id="PS01124"/>
    </source>
</evidence>
<dbReference type="InterPro" id="IPR051912">
    <property type="entry name" value="Alkylbase_DNA_Glycosylase/TA"/>
</dbReference>
<evidence type="ECO:0000256" key="10">
    <source>
        <dbReference type="ARBA" id="ARBA00023125"/>
    </source>
</evidence>
<dbReference type="GO" id="GO:0003700">
    <property type="term" value="F:DNA-binding transcription factor activity"/>
    <property type="evidence" value="ECO:0007669"/>
    <property type="project" value="InterPro"/>
</dbReference>
<dbReference type="Gene3D" id="1.10.10.60">
    <property type="entry name" value="Homeodomain-like"/>
    <property type="match status" value="1"/>
</dbReference>
<keyword evidence="13" id="KW-0234">DNA repair</keyword>
<dbReference type="EMBL" id="CP071504">
    <property type="protein sequence ID" value="QSX28874.1"/>
    <property type="molecule type" value="Genomic_DNA"/>
</dbReference>
<dbReference type="EC" id="3.2.2.21" evidence="3"/>
<dbReference type="PROSITE" id="PS00041">
    <property type="entry name" value="HTH_ARAC_FAMILY_1"/>
    <property type="match status" value="1"/>
</dbReference>